<feature type="chain" id="PRO_5037414210" description="DUF4397 domain-containing protein" evidence="1">
    <location>
        <begin position="26"/>
        <end position="232"/>
    </location>
</feature>
<proteinExistence type="predicted"/>
<dbReference type="RefSeq" id="WP_196935100.1">
    <property type="nucleotide sequence ID" value="NZ_MU158698.1"/>
</dbReference>
<keyword evidence="4" id="KW-1185">Reference proteome</keyword>
<evidence type="ECO:0000259" key="2">
    <source>
        <dbReference type="Pfam" id="PF14344"/>
    </source>
</evidence>
<feature type="signal peptide" evidence="1">
    <location>
        <begin position="1"/>
        <end position="25"/>
    </location>
</feature>
<dbReference type="InterPro" id="IPR025510">
    <property type="entry name" value="DUF4397"/>
</dbReference>
<organism evidence="3 4">
    <name type="scientific">Sphingobacterium hungaricum</name>
    <dbReference type="NCBI Taxonomy" id="2082723"/>
    <lineage>
        <taxon>Bacteria</taxon>
        <taxon>Pseudomonadati</taxon>
        <taxon>Bacteroidota</taxon>
        <taxon>Sphingobacteriia</taxon>
        <taxon>Sphingobacteriales</taxon>
        <taxon>Sphingobacteriaceae</taxon>
        <taxon>Sphingobacterium</taxon>
    </lineage>
</organism>
<protein>
    <recommendedName>
        <fullName evidence="2">DUF4397 domain-containing protein</fullName>
    </recommendedName>
</protein>
<dbReference type="PROSITE" id="PS51257">
    <property type="entry name" value="PROKAR_LIPOPROTEIN"/>
    <property type="match status" value="1"/>
</dbReference>
<dbReference type="EMBL" id="PRDK01000010">
    <property type="protein sequence ID" value="MBE8715511.1"/>
    <property type="molecule type" value="Genomic_DNA"/>
</dbReference>
<evidence type="ECO:0000256" key="1">
    <source>
        <dbReference type="SAM" id="SignalP"/>
    </source>
</evidence>
<comment type="caution">
    <text evidence="3">The sequence shown here is derived from an EMBL/GenBank/DDBJ whole genome shotgun (WGS) entry which is preliminary data.</text>
</comment>
<accession>A0A928YRN9</accession>
<keyword evidence="1" id="KW-0732">Signal</keyword>
<dbReference type="Pfam" id="PF14344">
    <property type="entry name" value="DUF4397"/>
    <property type="match status" value="1"/>
</dbReference>
<sequence length="232" mass="25559">MFKIKSSIAILFVLLLFVSCSKNDAAEIAQSDTSLTTLSAINAIPGSKGLDLYVDDIRLNKSTENFDFGAFMNYRSVYPGQRALHLVQPGATVNNAYATKSLNFAETKYHTVFITGTNSSEILLAVDEIKTPDAGKISIRFVNLSPDAPELNFQYGENTVSDFSNLKYQAVSSFVELTSGMTSCRINSRSTNFKELAFDYNFADRGVYTVFVKGLLNTSDNSKALSYSVVKY</sequence>
<name>A0A928YRN9_9SPHI</name>
<reference evidence="3" key="1">
    <citation type="submission" date="2018-02" db="EMBL/GenBank/DDBJ databases">
        <authorList>
            <person name="Vasarhelyi B.M."/>
            <person name="Deshmukh S."/>
            <person name="Balint B."/>
            <person name="Kukolya J."/>
        </authorList>
    </citation>
    <scope>NUCLEOTIDE SEQUENCE</scope>
    <source>
        <strain evidence="3">KB22</strain>
    </source>
</reference>
<feature type="domain" description="DUF4397" evidence="2">
    <location>
        <begin position="38"/>
        <end position="153"/>
    </location>
</feature>
<dbReference type="AlphaFoldDB" id="A0A928YRN9"/>
<evidence type="ECO:0000313" key="4">
    <source>
        <dbReference type="Proteomes" id="UP000616201"/>
    </source>
</evidence>
<dbReference type="Proteomes" id="UP000616201">
    <property type="component" value="Unassembled WGS sequence"/>
</dbReference>
<gene>
    <name evidence="3" type="ORF">C4F49_17705</name>
</gene>
<evidence type="ECO:0000313" key="3">
    <source>
        <dbReference type="EMBL" id="MBE8715511.1"/>
    </source>
</evidence>